<evidence type="ECO:0000313" key="2">
    <source>
        <dbReference type="Proteomes" id="UP000226079"/>
    </source>
</evidence>
<organism evidence="1 2">
    <name type="scientific">Propionicimonas paludicola</name>
    <dbReference type="NCBI Taxonomy" id="185243"/>
    <lineage>
        <taxon>Bacteria</taxon>
        <taxon>Bacillati</taxon>
        <taxon>Actinomycetota</taxon>
        <taxon>Actinomycetes</taxon>
        <taxon>Propionibacteriales</taxon>
        <taxon>Nocardioidaceae</taxon>
        <taxon>Propionicimonas</taxon>
    </lineage>
</organism>
<dbReference type="AlphaFoldDB" id="A0A2A9CRW7"/>
<dbReference type="OrthoDB" id="5147842at2"/>
<comment type="caution">
    <text evidence="1">The sequence shown here is derived from an EMBL/GenBank/DDBJ whole genome shotgun (WGS) entry which is preliminary data.</text>
</comment>
<protein>
    <submittedName>
        <fullName evidence="1">Uncharacterized protein</fullName>
    </submittedName>
</protein>
<dbReference type="Proteomes" id="UP000226079">
    <property type="component" value="Unassembled WGS sequence"/>
</dbReference>
<dbReference type="EMBL" id="PDJC01000001">
    <property type="protein sequence ID" value="PFG17187.1"/>
    <property type="molecule type" value="Genomic_DNA"/>
</dbReference>
<sequence>MITIKRARRVVDLVTDLSLAEEYTAALRALDEARGTMPSVAMEVGESPDVKAAAEAVLDLERQMAATRMSFTVEAVTRLRWAEFVAAHPPREGNDMDRAQGFDVSSLDEIIPESIKAVHGADGKPVDFNPKVEWAALSAELADGQWSEFAAAIVTVNGASEAPKSRVASLAMRSSDKS</sequence>
<name>A0A2A9CRW7_9ACTN</name>
<gene>
    <name evidence="1" type="ORF">ATK74_1750</name>
</gene>
<proteinExistence type="predicted"/>
<dbReference type="RefSeq" id="WP_098460644.1">
    <property type="nucleotide sequence ID" value="NZ_PDJC01000001.1"/>
</dbReference>
<accession>A0A2A9CRW7</accession>
<evidence type="ECO:0000313" key="1">
    <source>
        <dbReference type="EMBL" id="PFG17187.1"/>
    </source>
</evidence>
<keyword evidence="2" id="KW-1185">Reference proteome</keyword>
<reference evidence="1 2" key="1">
    <citation type="submission" date="2017-10" db="EMBL/GenBank/DDBJ databases">
        <title>Sequencing the genomes of 1000 actinobacteria strains.</title>
        <authorList>
            <person name="Klenk H.-P."/>
        </authorList>
    </citation>
    <scope>NUCLEOTIDE SEQUENCE [LARGE SCALE GENOMIC DNA]</scope>
    <source>
        <strain evidence="1 2">DSM 15597</strain>
    </source>
</reference>